<dbReference type="InterPro" id="IPR011990">
    <property type="entry name" value="TPR-like_helical_dom_sf"/>
</dbReference>
<dbReference type="Proteomes" id="UP000001208">
    <property type="component" value="Chromosome"/>
</dbReference>
<keyword evidence="2" id="KW-0732">Signal</keyword>
<dbReference type="SUPFAM" id="SSF48452">
    <property type="entry name" value="TPR-like"/>
    <property type="match status" value="1"/>
</dbReference>
<gene>
    <name evidence="3" type="ordered locus">Ctha_1784</name>
</gene>
<organism evidence="3 4">
    <name type="scientific">Chloroherpeton thalassium (strain ATCC 35110 / GB-78)</name>
    <dbReference type="NCBI Taxonomy" id="517418"/>
    <lineage>
        <taxon>Bacteria</taxon>
        <taxon>Pseudomonadati</taxon>
        <taxon>Chlorobiota</taxon>
        <taxon>Chlorobiia</taxon>
        <taxon>Chlorobiales</taxon>
        <taxon>Chloroherpetonaceae</taxon>
        <taxon>Chloroherpeton</taxon>
    </lineage>
</organism>
<dbReference type="PROSITE" id="PS51257">
    <property type="entry name" value="PROKAR_LIPOPROTEIN"/>
    <property type="match status" value="1"/>
</dbReference>
<feature type="signal peptide" evidence="2">
    <location>
        <begin position="1"/>
        <end position="27"/>
    </location>
</feature>
<evidence type="ECO:0000256" key="1">
    <source>
        <dbReference type="PROSITE-ProRule" id="PRU00339"/>
    </source>
</evidence>
<evidence type="ECO:0008006" key="5">
    <source>
        <dbReference type="Google" id="ProtNLM"/>
    </source>
</evidence>
<evidence type="ECO:0000256" key="2">
    <source>
        <dbReference type="SAM" id="SignalP"/>
    </source>
</evidence>
<dbReference type="HOGENOM" id="CLU_023854_0_0_10"/>
<dbReference type="eggNOG" id="COG4995">
    <property type="taxonomic scope" value="Bacteria"/>
</dbReference>
<dbReference type="eggNOG" id="COG0790">
    <property type="taxonomic scope" value="Bacteria"/>
</dbReference>
<dbReference type="KEGG" id="cts:Ctha_1784"/>
<dbReference type="AlphaFoldDB" id="B3QTP3"/>
<keyword evidence="4" id="KW-1185">Reference proteome</keyword>
<keyword evidence="1" id="KW-0802">TPR repeat</keyword>
<evidence type="ECO:0000313" key="3">
    <source>
        <dbReference type="EMBL" id="ACF14241.1"/>
    </source>
</evidence>
<feature type="repeat" description="TPR" evidence="1">
    <location>
        <begin position="39"/>
        <end position="72"/>
    </location>
</feature>
<dbReference type="EMBL" id="CP001100">
    <property type="protein sequence ID" value="ACF14241.1"/>
    <property type="molecule type" value="Genomic_DNA"/>
</dbReference>
<protein>
    <recommendedName>
        <fullName evidence="5">TPR repeat-containing protein</fullName>
    </recommendedName>
</protein>
<feature type="chain" id="PRO_5002797708" description="TPR repeat-containing protein" evidence="2">
    <location>
        <begin position="28"/>
        <end position="693"/>
    </location>
</feature>
<sequence>MCAKQHKHAVKWLFFISLIFCAILFSACEKDVQPDIKKSERLYREGLLFQESYEYQRALQAFQDAAALDSALGRTRAWRLNMVELAKIQQCIGWLPEALASIEKASELAASDSALLQDDFRRKEAALHAKLGHHHAAIDALKKIESQTTSDRLHLAEAYLQLRDAGLAYRYFQLAATSKEPMAQLRAYAGLSQIFVGSPATARDQDSAAVYVKKILDLTAQIRDSKLPDEQKFEMLHQAALQLSTFDEERRNASFLMYQALALIQKTGSEMLTRTVAFEANSLVTRRASTLEIALNFFKKTNYLIGMAHAYVLLGLEDVYSPQQQIDYLKNGLDAYESLFAPKIPIAVANDMDAGFYRLINLLLRQGRHLEAYEVSERVKMLHQRSLLGENSFQFAGDSLKPVLHHLEQLYAEIAALQVLSDSSAFLSDLDKNVRQNFLSRRLAEKQGEFFGLLADLRKEHPNYAEIFLPTPLTLPSLQSLLPEKTALVDVFFSEEKATVIFITSDKVKVMQNALNREDLQGALSELRWEFLENAAHVTDGLWQNESRRKLSDAFVAAIEPELQDIQQLFICSQLPIPFHLLGRSAYLQEQVALSYLTSAKQLELARYVQNQKIVEFMNVSDMQRVPLPFYSKQRESVVLWGAVPEQGLAEQKVILELALQNSASIAVVLKQLAEDKIMRNDFSWVIFSAYGY</sequence>
<dbReference type="STRING" id="517418.Ctha_1784"/>
<dbReference type="RefSeq" id="WP_012500325.1">
    <property type="nucleotide sequence ID" value="NC_011026.1"/>
</dbReference>
<dbReference type="Gene3D" id="1.25.40.10">
    <property type="entry name" value="Tetratricopeptide repeat domain"/>
    <property type="match status" value="1"/>
</dbReference>
<evidence type="ECO:0000313" key="4">
    <source>
        <dbReference type="Proteomes" id="UP000001208"/>
    </source>
</evidence>
<accession>B3QTP3</accession>
<dbReference type="InterPro" id="IPR019734">
    <property type="entry name" value="TPR_rpt"/>
</dbReference>
<reference evidence="3 4" key="1">
    <citation type="submission" date="2008-06" db="EMBL/GenBank/DDBJ databases">
        <title>Complete sequence of Chloroherpeton thalassium ATCC 35110.</title>
        <authorList>
            <consortium name="US DOE Joint Genome Institute"/>
            <person name="Lucas S."/>
            <person name="Copeland A."/>
            <person name="Lapidus A."/>
            <person name="Glavina del Rio T."/>
            <person name="Dalin E."/>
            <person name="Tice H."/>
            <person name="Bruce D."/>
            <person name="Goodwin L."/>
            <person name="Pitluck S."/>
            <person name="Schmutz J."/>
            <person name="Larimer F."/>
            <person name="Land M."/>
            <person name="Hauser L."/>
            <person name="Kyrpides N."/>
            <person name="Mikhailova N."/>
            <person name="Liu Z."/>
            <person name="Li T."/>
            <person name="Zhao F."/>
            <person name="Overmann J."/>
            <person name="Bryant D.A."/>
            <person name="Richardson P."/>
        </authorList>
    </citation>
    <scope>NUCLEOTIDE SEQUENCE [LARGE SCALE GENOMIC DNA]</scope>
    <source>
        <strain evidence="4">ATCC 35110 / GB-78</strain>
    </source>
</reference>
<proteinExistence type="predicted"/>
<dbReference type="PROSITE" id="PS50005">
    <property type="entry name" value="TPR"/>
    <property type="match status" value="1"/>
</dbReference>
<name>B3QTP3_CHLT3</name>